<dbReference type="Pfam" id="PF00078">
    <property type="entry name" value="RVT_1"/>
    <property type="match status" value="1"/>
</dbReference>
<dbReference type="InterPro" id="IPR000477">
    <property type="entry name" value="RT_dom"/>
</dbReference>
<reference evidence="2" key="2">
    <citation type="submission" date="2022-06" db="UniProtKB">
        <authorList>
            <consortium name="EnsemblMetazoa"/>
        </authorList>
    </citation>
    <scope>IDENTIFICATION</scope>
    <source>
        <strain evidence="2">DF5081</strain>
    </source>
</reference>
<accession>A0A8R1EME3</accession>
<dbReference type="AlphaFoldDB" id="A0A8R1EME3"/>
<reference evidence="3" key="1">
    <citation type="submission" date="2010-08" db="EMBL/GenBank/DDBJ databases">
        <authorList>
            <consortium name="Caenorhabditis japonica Sequencing Consortium"/>
            <person name="Wilson R.K."/>
        </authorList>
    </citation>
    <scope>NUCLEOTIDE SEQUENCE [LARGE SCALE GENOMIC DNA]</scope>
    <source>
        <strain evidence="3">DF5081</strain>
    </source>
</reference>
<dbReference type="SUPFAM" id="SSF56672">
    <property type="entry name" value="DNA/RNA polymerases"/>
    <property type="match status" value="1"/>
</dbReference>
<dbReference type="EnsemblMetazoa" id="CJA36578.1">
    <property type="protein sequence ID" value="CJA36578.1"/>
    <property type="gene ID" value="WBGene00212425"/>
</dbReference>
<dbReference type="Proteomes" id="UP000005237">
    <property type="component" value="Unassembled WGS sequence"/>
</dbReference>
<organism evidence="2 3">
    <name type="scientific">Caenorhabditis japonica</name>
    <dbReference type="NCBI Taxonomy" id="281687"/>
    <lineage>
        <taxon>Eukaryota</taxon>
        <taxon>Metazoa</taxon>
        <taxon>Ecdysozoa</taxon>
        <taxon>Nematoda</taxon>
        <taxon>Chromadorea</taxon>
        <taxon>Rhabditida</taxon>
        <taxon>Rhabditina</taxon>
        <taxon>Rhabditomorpha</taxon>
        <taxon>Rhabditoidea</taxon>
        <taxon>Rhabditidae</taxon>
        <taxon>Peloderinae</taxon>
        <taxon>Caenorhabditis</taxon>
    </lineage>
</organism>
<feature type="domain" description="Reverse transcriptase" evidence="1">
    <location>
        <begin position="1"/>
        <end position="118"/>
    </location>
</feature>
<dbReference type="PROSITE" id="PS50878">
    <property type="entry name" value="RT_POL"/>
    <property type="match status" value="1"/>
</dbReference>
<evidence type="ECO:0000313" key="3">
    <source>
        <dbReference type="Proteomes" id="UP000005237"/>
    </source>
</evidence>
<dbReference type="InterPro" id="IPR043502">
    <property type="entry name" value="DNA/RNA_pol_sf"/>
</dbReference>
<name>A0A8R1EME3_CAEJA</name>
<keyword evidence="3" id="KW-1185">Reference proteome</keyword>
<evidence type="ECO:0000259" key="1">
    <source>
        <dbReference type="PROSITE" id="PS50878"/>
    </source>
</evidence>
<dbReference type="PANTHER" id="PTHR33332">
    <property type="entry name" value="REVERSE TRANSCRIPTASE DOMAIN-CONTAINING PROTEIN"/>
    <property type="match status" value="1"/>
</dbReference>
<protein>
    <submittedName>
        <fullName evidence="2">Reverse transcriptase domain-containing protein</fullName>
    </submittedName>
</protein>
<proteinExistence type="predicted"/>
<sequence length="145" mass="16144">MSSPRIARCGVPQGSVLSPVLFGIYVNDLPTVLPPGVKCKQFADDLKLYTIIDKTSGNKLLQSGIDSVLQWSSLAKLSLNDDKTVCLTIGNNPRTLDYKINNKSIRRENVTRDLGFLVSTKLDFTKHWQSAINKAKYIMSQFLPV</sequence>
<evidence type="ECO:0000313" key="2">
    <source>
        <dbReference type="EnsemblMetazoa" id="CJA36578.1"/>
    </source>
</evidence>